<gene>
    <name evidence="4" type="ORF">H5P30_12575</name>
</gene>
<dbReference type="Proteomes" id="UP000525652">
    <property type="component" value="Unassembled WGS sequence"/>
</dbReference>
<evidence type="ECO:0000256" key="2">
    <source>
        <dbReference type="SAM" id="SignalP"/>
    </source>
</evidence>
<dbReference type="PANTHER" id="PTHR22901:SF0">
    <property type="entry name" value="SIALATE O-ACETYLESTERASE"/>
    <property type="match status" value="1"/>
</dbReference>
<dbReference type="Pfam" id="PF03629">
    <property type="entry name" value="SASA"/>
    <property type="match status" value="1"/>
</dbReference>
<feature type="domain" description="Sialate O-acetylesterase" evidence="3">
    <location>
        <begin position="442"/>
        <end position="545"/>
    </location>
</feature>
<comment type="caution">
    <text evidence="4">The sequence shown here is derived from an EMBL/GenBank/DDBJ whole genome shotgun (WGS) entry which is preliminary data.</text>
</comment>
<dbReference type="GO" id="GO:0001681">
    <property type="term" value="F:sialate O-acetylesterase activity"/>
    <property type="evidence" value="ECO:0007669"/>
    <property type="project" value="InterPro"/>
</dbReference>
<evidence type="ECO:0000313" key="5">
    <source>
        <dbReference type="Proteomes" id="UP000525652"/>
    </source>
</evidence>
<proteinExistence type="predicted"/>
<keyword evidence="1" id="KW-0378">Hydrolase</keyword>
<name>A0A7X1AZ45_9BACT</name>
<evidence type="ECO:0000259" key="3">
    <source>
        <dbReference type="Pfam" id="PF03629"/>
    </source>
</evidence>
<dbReference type="AlphaFoldDB" id="A0A7X1AZ45"/>
<sequence length="689" mass="77740">MKSILTFGLALFLATSTSLLADVRLPGIISDHMVLQKGEHVPIWGWASPGESVQVSLGEQKVKTTATENGEWRVDLPLDDLPQGPHTLVVEGNNRVEVDDVVLGEVWLCSGQSNMAFILKHSIGFQREEKLPEDRKLRQFHVTGPIHEFPKEDIRGKWVIANAKSIPRFTAVGYFFGKRLSTELDEPVGLIIASVGGTAVEAWTSRDALAQIPELRVSAEKYHEQYYQIYPGQLERFANEWNQWIESYDRQVDTTQDPERFTNPGSNDWDPIELPGSIAPSGDAVAGVVWLRRTVQIEDPSASHWWVLELGDASGLCDIYWNGHKIRTADVEDISQQKYPLRGNIPNKWILEGDNQLVVCMYQPREGFSIGGELKRFRLSYGNTSQSLQGTWEVKTEVLLPPLSEKARNDFPKIPAQPQTAAKNLPSGWFNSKIAPIIPFGIRGVIWYQGESNAGRAYQYRESFPLMIQDWRTRWGLGEFPFYWAQLANYGQKSETPEESNWAELREAQTLALRLPNTGQAILTDLGESRDIHPRNKQDVGERLAMIALAKDYGRDISYSGPRYQDMKIEEDRIRLTFDDVDGGLVAQEIPDTYVVQSRTDSTASLVRNRPDSELEGFAICGPDREWYWADATIDGNSVIVQSPEVSQPVAVRYNWADNPSGNLYNQAGLPAHPFRTDDFPLTTEKAKY</sequence>
<dbReference type="RefSeq" id="WP_185693275.1">
    <property type="nucleotide sequence ID" value="NZ_JACHVA010000101.1"/>
</dbReference>
<keyword evidence="5" id="KW-1185">Reference proteome</keyword>
<dbReference type="InterPro" id="IPR008979">
    <property type="entry name" value="Galactose-bd-like_sf"/>
</dbReference>
<feature type="chain" id="PRO_5031205999" evidence="2">
    <location>
        <begin position="22"/>
        <end position="689"/>
    </location>
</feature>
<dbReference type="EMBL" id="JACHVA010000101">
    <property type="protein sequence ID" value="MBC2602609.1"/>
    <property type="molecule type" value="Genomic_DNA"/>
</dbReference>
<organism evidence="4 5">
    <name type="scientific">Puniceicoccus vermicola</name>
    <dbReference type="NCBI Taxonomy" id="388746"/>
    <lineage>
        <taxon>Bacteria</taxon>
        <taxon>Pseudomonadati</taxon>
        <taxon>Verrucomicrobiota</taxon>
        <taxon>Opitutia</taxon>
        <taxon>Puniceicoccales</taxon>
        <taxon>Puniceicoccaceae</taxon>
        <taxon>Puniceicoccus</taxon>
    </lineage>
</organism>
<protein>
    <submittedName>
        <fullName evidence="4">Acetyl esterase</fullName>
    </submittedName>
</protein>
<dbReference type="InterPro" id="IPR039329">
    <property type="entry name" value="SIAE"/>
</dbReference>
<dbReference type="SUPFAM" id="SSF52266">
    <property type="entry name" value="SGNH hydrolase"/>
    <property type="match status" value="1"/>
</dbReference>
<keyword evidence="2" id="KW-0732">Signal</keyword>
<reference evidence="4 5" key="1">
    <citation type="submission" date="2020-07" db="EMBL/GenBank/DDBJ databases">
        <authorList>
            <person name="Feng X."/>
        </authorList>
    </citation>
    <scope>NUCLEOTIDE SEQUENCE [LARGE SCALE GENOMIC DNA]</scope>
    <source>
        <strain evidence="4 5">JCM14086</strain>
    </source>
</reference>
<dbReference type="InterPro" id="IPR036514">
    <property type="entry name" value="SGNH_hydro_sf"/>
</dbReference>
<dbReference type="Gene3D" id="3.40.50.1110">
    <property type="entry name" value="SGNH hydrolase"/>
    <property type="match status" value="2"/>
</dbReference>
<feature type="signal peptide" evidence="2">
    <location>
        <begin position="1"/>
        <end position="21"/>
    </location>
</feature>
<evidence type="ECO:0000256" key="1">
    <source>
        <dbReference type="ARBA" id="ARBA00022801"/>
    </source>
</evidence>
<dbReference type="GO" id="GO:0005975">
    <property type="term" value="P:carbohydrate metabolic process"/>
    <property type="evidence" value="ECO:0007669"/>
    <property type="project" value="TreeGrafter"/>
</dbReference>
<dbReference type="PANTHER" id="PTHR22901">
    <property type="entry name" value="SIALATE O-ACETYLESTERASE"/>
    <property type="match status" value="1"/>
</dbReference>
<dbReference type="SUPFAM" id="SSF49785">
    <property type="entry name" value="Galactose-binding domain-like"/>
    <property type="match status" value="1"/>
</dbReference>
<accession>A0A7X1AZ45</accession>
<evidence type="ECO:0000313" key="4">
    <source>
        <dbReference type="EMBL" id="MBC2602609.1"/>
    </source>
</evidence>
<dbReference type="InterPro" id="IPR005181">
    <property type="entry name" value="SASA"/>
</dbReference>